<dbReference type="Gene3D" id="1.10.760.10">
    <property type="entry name" value="Cytochrome c-like domain"/>
    <property type="match status" value="2"/>
</dbReference>
<dbReference type="InterPro" id="IPR009056">
    <property type="entry name" value="Cyt_c-like_dom"/>
</dbReference>
<feature type="domain" description="Cytochrome c" evidence="6">
    <location>
        <begin position="162"/>
        <end position="258"/>
    </location>
</feature>
<keyword evidence="5" id="KW-0732">Signal</keyword>
<feature type="signal peptide" evidence="5">
    <location>
        <begin position="1"/>
        <end position="16"/>
    </location>
</feature>
<dbReference type="AlphaFoldDB" id="A5GCM2"/>
<sequence length="260" mass="28846">MIIACLLLLPAAEAFAGRVACLRCHKPHYTGRGTCIGCHRGDGRSDRLAIAHRDLIQARFSWFAIAGSQPLQRGEKLLVSFACRRCHTSAGKGNRLASNLDRLPMNTTPQKIFEAIKSQALFMPDFSFDDRQITDLVNAILAGAVKAGRSGGETPQVVHFEDMKRHTDNVFEKQCGPCHKILTEAFGALGKGDMGPNLSGLFSEHYPATLKDNGRWTADILKKWLENPRKISKNSQMRPIPLKKDEFEQLLAILAVKTEH</sequence>
<dbReference type="PROSITE" id="PS51007">
    <property type="entry name" value="CYTC"/>
    <property type="match status" value="1"/>
</dbReference>
<dbReference type="STRING" id="351605.Gura_0460"/>
<dbReference type="HOGENOM" id="CLU_1056727_0_0_7"/>
<gene>
    <name evidence="7" type="ordered locus">Gura_0460</name>
</gene>
<dbReference type="SUPFAM" id="SSF46626">
    <property type="entry name" value="Cytochrome c"/>
    <property type="match status" value="2"/>
</dbReference>
<feature type="chain" id="PRO_5002683495" description="Cytochrome c domain-containing protein" evidence="5">
    <location>
        <begin position="17"/>
        <end position="260"/>
    </location>
</feature>
<evidence type="ECO:0000256" key="1">
    <source>
        <dbReference type="ARBA" id="ARBA00022617"/>
    </source>
</evidence>
<dbReference type="GO" id="GO:0020037">
    <property type="term" value="F:heme binding"/>
    <property type="evidence" value="ECO:0007669"/>
    <property type="project" value="InterPro"/>
</dbReference>
<accession>A5GCM2</accession>
<dbReference type="InterPro" id="IPR036280">
    <property type="entry name" value="Multihaem_cyt_sf"/>
</dbReference>
<dbReference type="Pfam" id="PF13442">
    <property type="entry name" value="Cytochrome_CBB3"/>
    <property type="match status" value="1"/>
</dbReference>
<keyword evidence="2 4" id="KW-0479">Metal-binding</keyword>
<protein>
    <recommendedName>
        <fullName evidence="6">Cytochrome c domain-containing protein</fullName>
    </recommendedName>
</protein>
<evidence type="ECO:0000256" key="2">
    <source>
        <dbReference type="ARBA" id="ARBA00022723"/>
    </source>
</evidence>
<proteinExistence type="predicted"/>
<dbReference type="SUPFAM" id="SSF48695">
    <property type="entry name" value="Multiheme cytochromes"/>
    <property type="match status" value="1"/>
</dbReference>
<evidence type="ECO:0000313" key="8">
    <source>
        <dbReference type="Proteomes" id="UP000006695"/>
    </source>
</evidence>
<keyword evidence="8" id="KW-1185">Reference proteome</keyword>
<evidence type="ECO:0000256" key="3">
    <source>
        <dbReference type="ARBA" id="ARBA00023004"/>
    </source>
</evidence>
<dbReference type="InterPro" id="IPR036909">
    <property type="entry name" value="Cyt_c-like_dom_sf"/>
</dbReference>
<name>A5GCM2_GEOUR</name>
<dbReference type="EMBL" id="CP000698">
    <property type="protein sequence ID" value="ABQ24676.1"/>
    <property type="molecule type" value="Genomic_DNA"/>
</dbReference>
<organism evidence="7 8">
    <name type="scientific">Geotalea uraniireducens (strain Rf4)</name>
    <name type="common">Geobacter uraniireducens</name>
    <dbReference type="NCBI Taxonomy" id="351605"/>
    <lineage>
        <taxon>Bacteria</taxon>
        <taxon>Pseudomonadati</taxon>
        <taxon>Thermodesulfobacteriota</taxon>
        <taxon>Desulfuromonadia</taxon>
        <taxon>Geobacterales</taxon>
        <taxon>Geobacteraceae</taxon>
        <taxon>Geotalea</taxon>
    </lineage>
</organism>
<evidence type="ECO:0000259" key="6">
    <source>
        <dbReference type="PROSITE" id="PS51007"/>
    </source>
</evidence>
<reference evidence="7 8" key="1">
    <citation type="submission" date="2007-05" db="EMBL/GenBank/DDBJ databases">
        <title>Complete sequence of Geobacter uraniireducens Rf4.</title>
        <authorList>
            <consortium name="US DOE Joint Genome Institute"/>
            <person name="Copeland A."/>
            <person name="Lucas S."/>
            <person name="Lapidus A."/>
            <person name="Barry K."/>
            <person name="Detter J.C."/>
            <person name="Glavina del Rio T."/>
            <person name="Hammon N."/>
            <person name="Israni S."/>
            <person name="Dalin E."/>
            <person name="Tice H."/>
            <person name="Pitluck S."/>
            <person name="Chertkov O."/>
            <person name="Brettin T."/>
            <person name="Bruce D."/>
            <person name="Han C."/>
            <person name="Schmutz J."/>
            <person name="Larimer F."/>
            <person name="Land M."/>
            <person name="Hauser L."/>
            <person name="Kyrpides N."/>
            <person name="Mikhailova N."/>
            <person name="Shelobolina E."/>
            <person name="Aklujkar M."/>
            <person name="Lovley D."/>
            <person name="Richardson P."/>
        </authorList>
    </citation>
    <scope>NUCLEOTIDE SEQUENCE [LARGE SCALE GENOMIC DNA]</scope>
    <source>
        <strain evidence="7 8">Rf4</strain>
    </source>
</reference>
<evidence type="ECO:0000313" key="7">
    <source>
        <dbReference type="EMBL" id="ABQ24676.1"/>
    </source>
</evidence>
<keyword evidence="1 4" id="KW-0349">Heme</keyword>
<dbReference type="KEGG" id="gur:Gura_0460"/>
<dbReference type="NCBIfam" id="NF040971">
    <property type="entry name" value="cytc_ExtS"/>
    <property type="match status" value="1"/>
</dbReference>
<dbReference type="GO" id="GO:0046872">
    <property type="term" value="F:metal ion binding"/>
    <property type="evidence" value="ECO:0007669"/>
    <property type="project" value="UniProtKB-KW"/>
</dbReference>
<keyword evidence="3 4" id="KW-0408">Iron</keyword>
<dbReference type="GO" id="GO:0009055">
    <property type="term" value="F:electron transfer activity"/>
    <property type="evidence" value="ECO:0007669"/>
    <property type="project" value="InterPro"/>
</dbReference>
<evidence type="ECO:0000256" key="4">
    <source>
        <dbReference type="PROSITE-ProRule" id="PRU00433"/>
    </source>
</evidence>
<evidence type="ECO:0000256" key="5">
    <source>
        <dbReference type="SAM" id="SignalP"/>
    </source>
</evidence>
<dbReference type="Proteomes" id="UP000006695">
    <property type="component" value="Chromosome"/>
</dbReference>